<dbReference type="OrthoDB" id="8441539at2759"/>
<reference evidence="2" key="1">
    <citation type="submission" date="2020-03" db="EMBL/GenBank/DDBJ databases">
        <title>Intra-Species Differences in Population Size shape Life History and Genome Evolution.</title>
        <authorList>
            <person name="Willemsen D."/>
            <person name="Cui R."/>
            <person name="Valenzano D.R."/>
        </authorList>
    </citation>
    <scope>NUCLEOTIDE SEQUENCE</scope>
    <source>
        <strain evidence="2">GRZ</strain>
        <tissue evidence="2">Whole</tissue>
    </source>
</reference>
<evidence type="ECO:0000256" key="1">
    <source>
        <dbReference type="SAM" id="MobiDB-lite"/>
    </source>
</evidence>
<gene>
    <name evidence="2" type="ORF">G4P62_002983</name>
</gene>
<evidence type="ECO:0000313" key="2">
    <source>
        <dbReference type="EMBL" id="KAF7220252.1"/>
    </source>
</evidence>
<accession>A0A9D3BRU3</accession>
<feature type="region of interest" description="Disordered" evidence="1">
    <location>
        <begin position="1"/>
        <end position="69"/>
    </location>
</feature>
<sequence>MYSPSRPPNLCDGSKPLNAAAPSAGGDPSSTGCVPDSERNTHSRERSFAHPSSAGEEPESPSWSPNPASLDVFRRRSIFRANRRSSSGYFSFESISLPNSPLFPSAETTDQATQTPSLTGQVMNHALHQMAVGHGEGPGTHALHGNAAAPSSTQEQNAMTAMEARTFGRHLRNIGDDYNRLLLRRMEDPRRRNIVPPNFLPLIHPEPVAMLCVSLLIILIGRLMYSQGCLYDQNNSQV</sequence>
<dbReference type="AlphaFoldDB" id="A0A9D3BRU3"/>
<comment type="caution">
    <text evidence="2">The sequence shown here is derived from an EMBL/GenBank/DDBJ whole genome shotgun (WGS) entry which is preliminary data.</text>
</comment>
<feature type="compositionally biased region" description="Basic and acidic residues" evidence="1">
    <location>
        <begin position="36"/>
        <end position="48"/>
    </location>
</feature>
<organism evidence="2 3">
    <name type="scientific">Nothobranchius furzeri</name>
    <name type="common">Turquoise killifish</name>
    <dbReference type="NCBI Taxonomy" id="105023"/>
    <lineage>
        <taxon>Eukaryota</taxon>
        <taxon>Metazoa</taxon>
        <taxon>Chordata</taxon>
        <taxon>Craniata</taxon>
        <taxon>Vertebrata</taxon>
        <taxon>Euteleostomi</taxon>
        <taxon>Actinopterygii</taxon>
        <taxon>Neopterygii</taxon>
        <taxon>Teleostei</taxon>
        <taxon>Neoteleostei</taxon>
        <taxon>Acanthomorphata</taxon>
        <taxon>Ovalentaria</taxon>
        <taxon>Atherinomorphae</taxon>
        <taxon>Cyprinodontiformes</taxon>
        <taxon>Nothobranchiidae</taxon>
        <taxon>Nothobranchius</taxon>
    </lineage>
</organism>
<dbReference type="OMA" id="MQSETFG"/>
<feature type="compositionally biased region" description="Low complexity" evidence="1">
    <location>
        <begin position="19"/>
        <end position="30"/>
    </location>
</feature>
<feature type="compositionally biased region" description="Low complexity" evidence="1">
    <location>
        <begin position="49"/>
        <end position="69"/>
    </location>
</feature>
<dbReference type="EMBL" id="JAAVVJ010000006">
    <property type="protein sequence ID" value="KAF7220252.1"/>
    <property type="molecule type" value="Genomic_DNA"/>
</dbReference>
<name>A0A9D3BRU3_NOTFU</name>
<dbReference type="KEGG" id="nfu:107375876"/>
<evidence type="ECO:0000313" key="3">
    <source>
        <dbReference type="Proteomes" id="UP000822369"/>
    </source>
</evidence>
<proteinExistence type="predicted"/>
<dbReference type="Proteomes" id="UP000822369">
    <property type="component" value="Chromosome 6"/>
</dbReference>
<protein>
    <submittedName>
        <fullName evidence="2">LOC107375876-like protein</fullName>
    </submittedName>
</protein>